<dbReference type="NCBIfam" id="TIGR01809">
    <property type="entry name" value="Shik-DH-AROM"/>
    <property type="match status" value="1"/>
</dbReference>
<dbReference type="Gene3D" id="3.40.50.10860">
    <property type="entry name" value="Leucine Dehydrogenase, chain A, domain 1"/>
    <property type="match status" value="1"/>
</dbReference>
<sequence length="278" mass="30310">MTEIFCAAVLGSPIEHSLSPVLHNAGYQALGLPFSYTRIEATAQTLPNIVTQADQQFRGFSVTMPAKFAALAYANTVSNRAQLIGSANTLVRTDTGWYADNTDGEGLIGAINELAIPHLGVGSAVIIGSGGTARSAIWALAQTGFSNLWVINRTDRRQELQSLCDQLGITLNYRTFRELKPKELADIVTYAQLLISTVPSEVISQYLDVLARTNLIDVIYDPWPTPLVEKARERGFSACGGYVMLAHQAMSQFEQFTQHPAPRKHMRAALEDALGIVD</sequence>
<keyword evidence="8" id="KW-0560">Oxidoreductase</keyword>
<keyword evidence="3" id="KW-0057">Aromatic amino acid biosynthesis</keyword>
<dbReference type="InterPro" id="IPR013708">
    <property type="entry name" value="Shikimate_DH-bd_N"/>
</dbReference>
<reference evidence="8 10" key="1">
    <citation type="journal article" date="2015" name="Genome Announc.">
        <title>Complete Genome Sequence of Corynebacterium kutscheri DSM 20755, a Corynebacterial Type Strain with Remarkably Low G+C Content of Chromosomal DNA.</title>
        <authorList>
            <person name="Ruckert C."/>
            <person name="Albersmeier A."/>
            <person name="Winkler A."/>
            <person name="Tauch A."/>
        </authorList>
    </citation>
    <scope>NUCLEOTIDE SEQUENCE [LARGE SCALE GENOMIC DNA]</scope>
    <source>
        <strain evidence="8 10">DSM 20755</strain>
    </source>
</reference>
<dbReference type="GO" id="GO:0050661">
    <property type="term" value="F:NADP binding"/>
    <property type="evidence" value="ECO:0007669"/>
    <property type="project" value="TreeGrafter"/>
</dbReference>
<dbReference type="Proteomes" id="UP000033457">
    <property type="component" value="Chromosome"/>
</dbReference>
<name>A0A0F6TDK0_9CORY</name>
<dbReference type="InterPro" id="IPR010110">
    <property type="entry name" value="Shikimate_DH_AroM-type"/>
</dbReference>
<dbReference type="AlphaFoldDB" id="A0A0F6TDK0"/>
<dbReference type="InterPro" id="IPR046346">
    <property type="entry name" value="Aminoacid_DH-like_N_sf"/>
</dbReference>
<reference evidence="9 11" key="2">
    <citation type="submission" date="2018-12" db="EMBL/GenBank/DDBJ databases">
        <authorList>
            <consortium name="Pathogen Informatics"/>
        </authorList>
    </citation>
    <scope>NUCLEOTIDE SEQUENCE [LARGE SCALE GENOMIC DNA]</scope>
    <source>
        <strain evidence="9 11">NCTC949</strain>
    </source>
</reference>
<evidence type="ECO:0000256" key="1">
    <source>
        <dbReference type="ARBA" id="ARBA00004871"/>
    </source>
</evidence>
<dbReference type="InterPro" id="IPR036291">
    <property type="entry name" value="NAD(P)-bd_dom_sf"/>
</dbReference>
<dbReference type="GO" id="GO:0009423">
    <property type="term" value="P:chorismate biosynthetic process"/>
    <property type="evidence" value="ECO:0007669"/>
    <property type="project" value="UniProtKB-UniPathway"/>
</dbReference>
<feature type="domain" description="SDH C-terminal" evidence="7">
    <location>
        <begin position="241"/>
        <end position="271"/>
    </location>
</feature>
<evidence type="ECO:0000256" key="3">
    <source>
        <dbReference type="ARBA" id="ARBA00023141"/>
    </source>
</evidence>
<dbReference type="EMBL" id="LR134377">
    <property type="protein sequence ID" value="VEH08597.1"/>
    <property type="molecule type" value="Genomic_DNA"/>
</dbReference>
<evidence type="ECO:0000259" key="5">
    <source>
        <dbReference type="Pfam" id="PF01488"/>
    </source>
</evidence>
<dbReference type="CDD" id="cd01065">
    <property type="entry name" value="NAD_bind_Shikimate_DH"/>
    <property type="match status" value="1"/>
</dbReference>
<dbReference type="InterPro" id="IPR006151">
    <property type="entry name" value="Shikm_DH/Glu-tRNA_Rdtase"/>
</dbReference>
<feature type="domain" description="Shikimate dehydrogenase substrate binding N-terminal" evidence="6">
    <location>
        <begin position="9"/>
        <end position="90"/>
    </location>
</feature>
<dbReference type="Pfam" id="PF18317">
    <property type="entry name" value="SDH_C"/>
    <property type="match status" value="1"/>
</dbReference>
<keyword evidence="10" id="KW-1185">Reference proteome</keyword>
<dbReference type="KEGG" id="cku:UL82_05730"/>
<dbReference type="Gene3D" id="3.40.50.720">
    <property type="entry name" value="NAD(P)-binding Rossmann-like Domain"/>
    <property type="match status" value="1"/>
</dbReference>
<dbReference type="SUPFAM" id="SSF53223">
    <property type="entry name" value="Aminoacid dehydrogenase-like, N-terminal domain"/>
    <property type="match status" value="1"/>
</dbReference>
<dbReference type="HOGENOM" id="CLU_044063_0_0_11"/>
<evidence type="ECO:0000259" key="6">
    <source>
        <dbReference type="Pfam" id="PF08501"/>
    </source>
</evidence>
<dbReference type="EC" id="1.1.1.25" evidence="2"/>
<dbReference type="Proteomes" id="UP000271380">
    <property type="component" value="Chromosome"/>
</dbReference>
<dbReference type="PANTHER" id="PTHR21089:SF1">
    <property type="entry name" value="BIFUNCTIONAL 3-DEHYDROQUINATE DEHYDRATASE_SHIKIMATE DEHYDROGENASE, CHLOROPLASTIC"/>
    <property type="match status" value="1"/>
</dbReference>
<feature type="domain" description="Quinate/shikimate 5-dehydrogenase/glutamyl-tRNA reductase" evidence="5">
    <location>
        <begin position="121"/>
        <end position="188"/>
    </location>
</feature>
<evidence type="ECO:0000313" key="9">
    <source>
        <dbReference type="EMBL" id="VEH08597.1"/>
    </source>
</evidence>
<evidence type="ECO:0000313" key="10">
    <source>
        <dbReference type="Proteomes" id="UP000033457"/>
    </source>
</evidence>
<dbReference type="InterPro" id="IPR041121">
    <property type="entry name" value="SDH_C"/>
</dbReference>
<evidence type="ECO:0000256" key="2">
    <source>
        <dbReference type="ARBA" id="ARBA00012962"/>
    </source>
</evidence>
<protein>
    <recommendedName>
        <fullName evidence="2">shikimate dehydrogenase (NADP(+))</fullName>
        <ecNumber evidence="2">1.1.1.25</ecNumber>
    </recommendedName>
</protein>
<dbReference type="SUPFAM" id="SSF51735">
    <property type="entry name" value="NAD(P)-binding Rossmann-fold domains"/>
    <property type="match status" value="1"/>
</dbReference>
<evidence type="ECO:0000256" key="4">
    <source>
        <dbReference type="ARBA" id="ARBA00049442"/>
    </source>
</evidence>
<dbReference type="EMBL" id="CP011312">
    <property type="protein sequence ID" value="AKE41321.1"/>
    <property type="molecule type" value="Genomic_DNA"/>
</dbReference>
<evidence type="ECO:0000313" key="11">
    <source>
        <dbReference type="Proteomes" id="UP000271380"/>
    </source>
</evidence>
<dbReference type="RefSeq" id="WP_046439545.1">
    <property type="nucleotide sequence ID" value="NZ_CP011312.1"/>
</dbReference>
<dbReference type="STRING" id="35755.UL82_05730"/>
<dbReference type="Pfam" id="PF01488">
    <property type="entry name" value="Shikimate_DH"/>
    <property type="match status" value="1"/>
</dbReference>
<dbReference type="UniPathway" id="UPA00053">
    <property type="reaction ID" value="UER00087"/>
</dbReference>
<dbReference type="NCBIfam" id="NF001311">
    <property type="entry name" value="PRK00258.1-3"/>
    <property type="match status" value="1"/>
</dbReference>
<gene>
    <name evidence="8" type="primary">aroE</name>
    <name evidence="9" type="synonym">AroE3</name>
    <name evidence="9" type="ORF">NCTC949_01712</name>
    <name evidence="8" type="ORF">UL82_05730</name>
</gene>
<organism evidence="8 10">
    <name type="scientific">Corynebacterium kutscheri</name>
    <dbReference type="NCBI Taxonomy" id="35755"/>
    <lineage>
        <taxon>Bacteria</taxon>
        <taxon>Bacillati</taxon>
        <taxon>Actinomycetota</taxon>
        <taxon>Actinomycetes</taxon>
        <taxon>Mycobacteriales</taxon>
        <taxon>Corynebacteriaceae</taxon>
        <taxon>Corynebacterium</taxon>
    </lineage>
</organism>
<comment type="catalytic activity">
    <reaction evidence="4">
        <text>shikimate + NADP(+) = 3-dehydroshikimate + NADPH + H(+)</text>
        <dbReference type="Rhea" id="RHEA:17737"/>
        <dbReference type="ChEBI" id="CHEBI:15378"/>
        <dbReference type="ChEBI" id="CHEBI:16630"/>
        <dbReference type="ChEBI" id="CHEBI:36208"/>
        <dbReference type="ChEBI" id="CHEBI:57783"/>
        <dbReference type="ChEBI" id="CHEBI:58349"/>
        <dbReference type="EC" id="1.1.1.25"/>
    </reaction>
</comment>
<dbReference type="OrthoDB" id="9776868at2"/>
<evidence type="ECO:0000313" key="8">
    <source>
        <dbReference type="EMBL" id="AKE41321.1"/>
    </source>
</evidence>
<evidence type="ECO:0000259" key="7">
    <source>
        <dbReference type="Pfam" id="PF18317"/>
    </source>
</evidence>
<dbReference type="GO" id="GO:0019632">
    <property type="term" value="P:shikimate metabolic process"/>
    <property type="evidence" value="ECO:0007669"/>
    <property type="project" value="TreeGrafter"/>
</dbReference>
<accession>A0A0F6TDK0</accession>
<keyword evidence="3" id="KW-0028">Amino-acid biosynthesis</keyword>
<dbReference type="GO" id="GO:0009073">
    <property type="term" value="P:aromatic amino acid family biosynthetic process"/>
    <property type="evidence" value="ECO:0007669"/>
    <property type="project" value="UniProtKB-KW"/>
</dbReference>
<dbReference type="PANTHER" id="PTHR21089">
    <property type="entry name" value="SHIKIMATE DEHYDROGENASE"/>
    <property type="match status" value="1"/>
</dbReference>
<dbReference type="GO" id="GO:0004764">
    <property type="term" value="F:shikimate 3-dehydrogenase (NADP+) activity"/>
    <property type="evidence" value="ECO:0007669"/>
    <property type="project" value="UniProtKB-EC"/>
</dbReference>
<comment type="pathway">
    <text evidence="1">Metabolic intermediate biosynthesis; chorismate biosynthesis; chorismate from D-erythrose 4-phosphate and phosphoenolpyruvate: step 4/7.</text>
</comment>
<dbReference type="GO" id="GO:0005829">
    <property type="term" value="C:cytosol"/>
    <property type="evidence" value="ECO:0007669"/>
    <property type="project" value="TreeGrafter"/>
</dbReference>
<dbReference type="InterPro" id="IPR022893">
    <property type="entry name" value="Shikimate_DH_fam"/>
</dbReference>
<proteinExistence type="predicted"/>
<dbReference type="Pfam" id="PF08501">
    <property type="entry name" value="Shikimate_dh_N"/>
    <property type="match status" value="1"/>
</dbReference>